<evidence type="ECO:0008006" key="3">
    <source>
        <dbReference type="Google" id="ProtNLM"/>
    </source>
</evidence>
<dbReference type="AlphaFoldDB" id="A0A803MS34"/>
<organism evidence="1 2">
    <name type="scientific">Chenopodium quinoa</name>
    <name type="common">Quinoa</name>
    <dbReference type="NCBI Taxonomy" id="63459"/>
    <lineage>
        <taxon>Eukaryota</taxon>
        <taxon>Viridiplantae</taxon>
        <taxon>Streptophyta</taxon>
        <taxon>Embryophyta</taxon>
        <taxon>Tracheophyta</taxon>
        <taxon>Spermatophyta</taxon>
        <taxon>Magnoliopsida</taxon>
        <taxon>eudicotyledons</taxon>
        <taxon>Gunneridae</taxon>
        <taxon>Pentapetalae</taxon>
        <taxon>Caryophyllales</taxon>
        <taxon>Chenopodiaceae</taxon>
        <taxon>Chenopodioideae</taxon>
        <taxon>Atripliceae</taxon>
        <taxon>Chenopodium</taxon>
    </lineage>
</organism>
<evidence type="ECO:0000313" key="1">
    <source>
        <dbReference type="EnsemblPlants" id="AUR62034085-RA:cds"/>
    </source>
</evidence>
<dbReference type="Proteomes" id="UP000596660">
    <property type="component" value="Unplaced"/>
</dbReference>
<name>A0A803MS34_CHEQI</name>
<reference evidence="1" key="1">
    <citation type="journal article" date="2017" name="Nature">
        <title>The genome of Chenopodium quinoa.</title>
        <authorList>
            <person name="Jarvis D.E."/>
            <person name="Ho Y.S."/>
            <person name="Lightfoot D.J."/>
            <person name="Schmoeckel S.M."/>
            <person name="Li B."/>
            <person name="Borm T.J.A."/>
            <person name="Ohyanagi H."/>
            <person name="Mineta K."/>
            <person name="Michell C.T."/>
            <person name="Saber N."/>
            <person name="Kharbatia N.M."/>
            <person name="Rupper R.R."/>
            <person name="Sharp A.R."/>
            <person name="Dally N."/>
            <person name="Boughton B.A."/>
            <person name="Woo Y.H."/>
            <person name="Gao G."/>
            <person name="Schijlen E.G.W.M."/>
            <person name="Guo X."/>
            <person name="Momin A.A."/>
            <person name="Negrao S."/>
            <person name="Al-Babili S."/>
            <person name="Gehring C."/>
            <person name="Roessner U."/>
            <person name="Jung C."/>
            <person name="Murphy K."/>
            <person name="Arold S.T."/>
            <person name="Gojobori T."/>
            <person name="van der Linden C.G."/>
            <person name="van Loo E.N."/>
            <person name="Jellen E.N."/>
            <person name="Maughan P.J."/>
            <person name="Tester M."/>
        </authorList>
    </citation>
    <scope>NUCLEOTIDE SEQUENCE [LARGE SCALE GENOMIC DNA]</scope>
    <source>
        <strain evidence="1">cv. PI 614886</strain>
    </source>
</reference>
<dbReference type="InterPro" id="IPR036691">
    <property type="entry name" value="Endo/exonu/phosph_ase_sf"/>
</dbReference>
<sequence length="279" mass="31517">MFGDFNKIVSHEEEGGVLRSESLMDAFHCAIDDCGLKDFGYRGSILTWKKGTSLTTFKRERLDRFLADGGWCGLFPSFAIHHFPNYRSDHDCIILSTSNFYERGGVKKAFQFEAWWLSNEECGKVVEDSWVSSVGKDAASRIAMCGESLSSWASKKFGDMKKKIRITEDVLKEIQGRMSDATMFEQYSPNPSRRLYLSYSLMSQHSLPLSFPPMDPTTNSYHPALGVSNIRTLIPLTLDVDKVQYTPWATLFSNTAKAYNVLDHIDSKAAKPKDISTEL</sequence>
<protein>
    <recommendedName>
        <fullName evidence="3">Endonuclease/exonuclease/phosphatase</fullName>
    </recommendedName>
</protein>
<dbReference type="Gramene" id="AUR62034085-RA">
    <property type="protein sequence ID" value="AUR62034085-RA:cds"/>
    <property type="gene ID" value="AUR62034085"/>
</dbReference>
<dbReference type="PANTHER" id="PTHR33710">
    <property type="entry name" value="BNAC02G09200D PROTEIN"/>
    <property type="match status" value="1"/>
</dbReference>
<dbReference type="PANTHER" id="PTHR33710:SF77">
    <property type="entry name" value="DNASE I-LIKE SUPERFAMILY PROTEIN"/>
    <property type="match status" value="1"/>
</dbReference>
<dbReference type="SUPFAM" id="SSF56219">
    <property type="entry name" value="DNase I-like"/>
    <property type="match status" value="1"/>
</dbReference>
<reference evidence="1" key="2">
    <citation type="submission" date="2021-03" db="UniProtKB">
        <authorList>
            <consortium name="EnsemblPlants"/>
        </authorList>
    </citation>
    <scope>IDENTIFICATION</scope>
</reference>
<evidence type="ECO:0000313" key="2">
    <source>
        <dbReference type="Proteomes" id="UP000596660"/>
    </source>
</evidence>
<dbReference type="EnsemblPlants" id="AUR62034085-RA">
    <property type="protein sequence ID" value="AUR62034085-RA:cds"/>
    <property type="gene ID" value="AUR62034085"/>
</dbReference>
<proteinExistence type="predicted"/>
<dbReference type="Gene3D" id="3.60.10.10">
    <property type="entry name" value="Endonuclease/exonuclease/phosphatase"/>
    <property type="match status" value="1"/>
</dbReference>
<keyword evidence="2" id="KW-1185">Reference proteome</keyword>
<accession>A0A803MS34</accession>